<keyword evidence="9 10" id="KW-0539">Nucleus</keyword>
<dbReference type="InterPro" id="IPR027496">
    <property type="entry name" value="ARD_euk"/>
</dbReference>
<dbReference type="EC" id="1.13.11.53" evidence="10"/>
<dbReference type="FunFam" id="2.60.120.10:FF:000099">
    <property type="entry name" value="1,2-dihydroxy-3-keto-5-methylthiopentene dioxygenase"/>
    <property type="match status" value="1"/>
</dbReference>
<dbReference type="PANTHER" id="PTHR23418:SF4">
    <property type="entry name" value="ACIREDUCTONE DIOXYGENASE 4"/>
    <property type="match status" value="1"/>
</dbReference>
<comment type="pathway">
    <text evidence="10">Amino-acid biosynthesis; L-methionine biosynthesis via salvage pathway; L-methionine from S-methyl-5-thio-alpha-D-ribose 1-phosphate: step 5/6.</text>
</comment>
<dbReference type="EMBL" id="JADCNM010000004">
    <property type="protein sequence ID" value="KAG0487301.1"/>
    <property type="molecule type" value="Genomic_DNA"/>
</dbReference>
<dbReference type="InterPro" id="IPR004313">
    <property type="entry name" value="ARD"/>
</dbReference>
<dbReference type="GO" id="GO:0010309">
    <property type="term" value="F:acireductone dioxygenase [iron(II)-requiring] activity"/>
    <property type="evidence" value="ECO:0007669"/>
    <property type="project" value="UniProtKB-UniRule"/>
</dbReference>
<comment type="catalytic activity">
    <reaction evidence="10">
        <text>1,2-dihydroxy-5-(methylsulfanyl)pent-1-en-3-one + O2 = 3-(methylsulfanyl)propanoate + CO + formate + 2 H(+)</text>
        <dbReference type="Rhea" id="RHEA:14161"/>
        <dbReference type="ChEBI" id="CHEBI:15378"/>
        <dbReference type="ChEBI" id="CHEBI:15379"/>
        <dbReference type="ChEBI" id="CHEBI:15740"/>
        <dbReference type="ChEBI" id="CHEBI:17245"/>
        <dbReference type="ChEBI" id="CHEBI:49016"/>
        <dbReference type="ChEBI" id="CHEBI:49252"/>
        <dbReference type="EC" id="1.13.11.53"/>
    </reaction>
</comment>
<keyword evidence="1 10" id="KW-0963">Cytoplasm</keyword>
<keyword evidence="5 10" id="KW-0223">Dioxygenase</keyword>
<evidence type="ECO:0000313" key="12">
    <source>
        <dbReference type="Proteomes" id="UP000639772"/>
    </source>
</evidence>
<proteinExistence type="inferred from homology"/>
<comment type="subcellular location">
    <subcellularLocation>
        <location evidence="10">Cytoplasm</location>
    </subcellularLocation>
    <subcellularLocation>
        <location evidence="10">Nucleus</location>
    </subcellularLocation>
</comment>
<dbReference type="PANTHER" id="PTHR23418">
    <property type="entry name" value="ACIREDUCTONE DIOXYGENASE"/>
    <property type="match status" value="1"/>
</dbReference>
<feature type="binding site" evidence="10">
    <location>
        <position position="98"/>
    </location>
    <ligand>
        <name>Fe(2+)</name>
        <dbReference type="ChEBI" id="CHEBI:29033"/>
        <note>for iron-dependent acireductone dioxygenase activity</note>
    </ligand>
</feature>
<feature type="binding site" evidence="10">
    <location>
        <position position="141"/>
    </location>
    <ligand>
        <name>Ni(2+)</name>
        <dbReference type="ChEBI" id="CHEBI:49786"/>
        <note>for nickel-dependent acireductone dioxygenase activity</note>
    </ligand>
</feature>
<comment type="similarity">
    <text evidence="10">Belongs to the acireductone dioxygenase (ARD) family.</text>
</comment>
<dbReference type="OrthoDB" id="1867259at2759"/>
<keyword evidence="7 10" id="KW-0408">Iron</keyword>
<dbReference type="InterPro" id="IPR011051">
    <property type="entry name" value="RmlC_Cupin_sf"/>
</dbReference>
<dbReference type="AlphaFoldDB" id="A0A835V8T9"/>
<evidence type="ECO:0000256" key="10">
    <source>
        <dbReference type="HAMAP-Rule" id="MF_03154"/>
    </source>
</evidence>
<reference evidence="11 12" key="1">
    <citation type="journal article" date="2020" name="Nat. Food">
        <title>A phased Vanilla planifolia genome enables genetic improvement of flavour and production.</title>
        <authorList>
            <person name="Hasing T."/>
            <person name="Tang H."/>
            <person name="Brym M."/>
            <person name="Khazi F."/>
            <person name="Huang T."/>
            <person name="Chambers A.H."/>
        </authorList>
    </citation>
    <scope>NUCLEOTIDE SEQUENCE [LARGE SCALE GENOMIC DNA]</scope>
    <source>
        <tissue evidence="11">Leaf</tissue>
    </source>
</reference>
<evidence type="ECO:0000256" key="4">
    <source>
        <dbReference type="ARBA" id="ARBA00022723"/>
    </source>
</evidence>
<dbReference type="UniPathway" id="UPA00904">
    <property type="reaction ID" value="UER00878"/>
</dbReference>
<comment type="cofactor">
    <cofactor evidence="10">
        <name>Fe(2+)</name>
        <dbReference type="ChEBI" id="CHEBI:29033"/>
    </cofactor>
    <cofactor evidence="10">
        <name>Ni(2+)</name>
        <dbReference type="ChEBI" id="CHEBI:49786"/>
    </cofactor>
    <text evidence="10">Binds either 1 Fe or Ni cation per monomer. Iron-binding promotes an acireductone dioxygenase reaction producing 2-keto-4-methylthiobutyrate, while nickel-binding promotes an acireductone dioxygenase reaction producing 3-(methylsulfanyl)propanoate.</text>
</comment>
<dbReference type="InterPro" id="IPR014710">
    <property type="entry name" value="RmlC-like_jellyroll"/>
</dbReference>
<sequence>MEAGFGTMSPEAWLIDESEDDQKLPFRQNPKEFISPNKLAEIGILFWHLDAKKYDIEEELKKFQESKGLNYMDFLELSRGKGEDCEEKLKDFFQEHVHAEEEIRYCLEGGGYFDIRDKSDHWIRVWIKEGDMIVLPAGLHHRFSLDTSNHVKLIRSFVKEPVWTSTNCSHEPLRRWSSLKAKNGFMSC</sequence>
<dbReference type="GO" id="GO:0019509">
    <property type="term" value="P:L-methionine salvage from methylthioadenosine"/>
    <property type="evidence" value="ECO:0007669"/>
    <property type="project" value="UniProtKB-UniRule"/>
</dbReference>
<feature type="binding site" evidence="10">
    <location>
        <position position="102"/>
    </location>
    <ligand>
        <name>Ni(2+)</name>
        <dbReference type="ChEBI" id="CHEBI:49786"/>
        <note>for nickel-dependent acireductone dioxygenase activity</note>
    </ligand>
</feature>
<evidence type="ECO:0000256" key="9">
    <source>
        <dbReference type="ARBA" id="ARBA00023242"/>
    </source>
</evidence>
<name>A0A835V8T9_VANPL</name>
<feature type="binding site" evidence="10">
    <location>
        <position position="141"/>
    </location>
    <ligand>
        <name>Fe(2+)</name>
        <dbReference type="ChEBI" id="CHEBI:29033"/>
        <note>for iron-dependent acireductone dioxygenase activity</note>
    </ligand>
</feature>
<evidence type="ECO:0000256" key="1">
    <source>
        <dbReference type="ARBA" id="ARBA00022490"/>
    </source>
</evidence>
<comment type="catalytic activity">
    <reaction evidence="10">
        <text>1,2-dihydroxy-5-(methylsulfanyl)pent-1-en-3-one + O2 = 4-methylsulfanyl-2-oxobutanoate + formate + 2 H(+)</text>
        <dbReference type="Rhea" id="RHEA:24504"/>
        <dbReference type="ChEBI" id="CHEBI:15378"/>
        <dbReference type="ChEBI" id="CHEBI:15379"/>
        <dbReference type="ChEBI" id="CHEBI:15740"/>
        <dbReference type="ChEBI" id="CHEBI:16723"/>
        <dbReference type="ChEBI" id="CHEBI:49252"/>
        <dbReference type="EC" id="1.13.11.54"/>
    </reaction>
</comment>
<dbReference type="GO" id="GO:0005634">
    <property type="term" value="C:nucleus"/>
    <property type="evidence" value="ECO:0007669"/>
    <property type="project" value="UniProtKB-SubCell"/>
</dbReference>
<keyword evidence="3 10" id="KW-0028">Amino-acid biosynthesis</keyword>
<keyword evidence="4 10" id="KW-0479">Metal-binding</keyword>
<evidence type="ECO:0000313" key="11">
    <source>
        <dbReference type="EMBL" id="KAG0487301.1"/>
    </source>
</evidence>
<dbReference type="CDD" id="cd02232">
    <property type="entry name" value="cupin_ARD"/>
    <property type="match status" value="1"/>
</dbReference>
<feature type="binding site" evidence="10">
    <location>
        <position position="102"/>
    </location>
    <ligand>
        <name>Fe(2+)</name>
        <dbReference type="ChEBI" id="CHEBI:29033"/>
        <note>for iron-dependent acireductone dioxygenase activity</note>
    </ligand>
</feature>
<evidence type="ECO:0000256" key="8">
    <source>
        <dbReference type="ARBA" id="ARBA00023167"/>
    </source>
</evidence>
<evidence type="ECO:0000256" key="2">
    <source>
        <dbReference type="ARBA" id="ARBA00022596"/>
    </source>
</evidence>
<dbReference type="GO" id="GO:0010308">
    <property type="term" value="F:acireductone dioxygenase (Ni2+-requiring) activity"/>
    <property type="evidence" value="ECO:0007669"/>
    <property type="project" value="UniProtKB-UniRule"/>
</dbReference>
<comment type="function">
    <text evidence="10">Catalyzes 2 different reactions between oxygen and the acireductone 1,2-dihydroxy-3-keto-5-methylthiopentene (DHK-MTPene) depending upon the metal bound in the active site. Fe-containing acireductone dioxygenase (Fe-ARD) produces formate and 2-keto-4-methylthiobutyrate (KMTB), the alpha-ketoacid precursor of methionine in the methionine recycle pathway. Ni-containing acireductone dioxygenase (Ni-ARD) produces methylthiopropionate, carbon monoxide and formate, and does not lie on the methionine recycle pathway.</text>
</comment>
<dbReference type="GO" id="GO:0005737">
    <property type="term" value="C:cytoplasm"/>
    <property type="evidence" value="ECO:0007669"/>
    <property type="project" value="UniProtKB-SubCell"/>
</dbReference>
<feature type="binding site" evidence="10">
    <location>
        <position position="96"/>
    </location>
    <ligand>
        <name>Ni(2+)</name>
        <dbReference type="ChEBI" id="CHEBI:49786"/>
        <note>for nickel-dependent acireductone dioxygenase activity</note>
    </ligand>
</feature>
<keyword evidence="6 10" id="KW-0560">Oxidoreductase</keyword>
<dbReference type="Proteomes" id="UP000639772">
    <property type="component" value="Unassembled WGS sequence"/>
</dbReference>
<evidence type="ECO:0000256" key="3">
    <source>
        <dbReference type="ARBA" id="ARBA00022605"/>
    </source>
</evidence>
<evidence type="ECO:0000256" key="7">
    <source>
        <dbReference type="ARBA" id="ARBA00023004"/>
    </source>
</evidence>
<dbReference type="GO" id="GO:0005506">
    <property type="term" value="F:iron ion binding"/>
    <property type="evidence" value="ECO:0007669"/>
    <property type="project" value="UniProtKB-UniRule"/>
</dbReference>
<keyword evidence="8 10" id="KW-0486">Methionine biosynthesis</keyword>
<feature type="binding site" evidence="10">
    <location>
        <position position="96"/>
    </location>
    <ligand>
        <name>Fe(2+)</name>
        <dbReference type="ChEBI" id="CHEBI:29033"/>
        <note>for iron-dependent acireductone dioxygenase activity</note>
    </ligand>
</feature>
<dbReference type="GO" id="GO:0016151">
    <property type="term" value="F:nickel cation binding"/>
    <property type="evidence" value="ECO:0007669"/>
    <property type="project" value="UniProtKB-UniRule"/>
</dbReference>
<accession>A0A835V8T9</accession>
<organism evidence="11 12">
    <name type="scientific">Vanilla planifolia</name>
    <name type="common">Vanilla</name>
    <dbReference type="NCBI Taxonomy" id="51239"/>
    <lineage>
        <taxon>Eukaryota</taxon>
        <taxon>Viridiplantae</taxon>
        <taxon>Streptophyta</taxon>
        <taxon>Embryophyta</taxon>
        <taxon>Tracheophyta</taxon>
        <taxon>Spermatophyta</taxon>
        <taxon>Magnoliopsida</taxon>
        <taxon>Liliopsida</taxon>
        <taxon>Asparagales</taxon>
        <taxon>Orchidaceae</taxon>
        <taxon>Vanilloideae</taxon>
        <taxon>Vanilleae</taxon>
        <taxon>Vanilla</taxon>
    </lineage>
</organism>
<dbReference type="Pfam" id="PF03079">
    <property type="entry name" value="ARD"/>
    <property type="match status" value="1"/>
</dbReference>
<gene>
    <name evidence="11" type="ORF">HPP92_009396</name>
</gene>
<dbReference type="EC" id="1.13.11.54" evidence="10"/>
<evidence type="ECO:0000256" key="5">
    <source>
        <dbReference type="ARBA" id="ARBA00022964"/>
    </source>
</evidence>
<feature type="binding site" evidence="10">
    <location>
        <position position="98"/>
    </location>
    <ligand>
        <name>Ni(2+)</name>
        <dbReference type="ChEBI" id="CHEBI:49786"/>
        <note>for nickel-dependent acireductone dioxygenase activity</note>
    </ligand>
</feature>
<dbReference type="HAMAP" id="MF_03154">
    <property type="entry name" value="Salvage_MtnD_euk"/>
    <property type="match status" value="1"/>
</dbReference>
<comment type="caution">
    <text evidence="11">The sequence shown here is derived from an EMBL/GenBank/DDBJ whole genome shotgun (WGS) entry which is preliminary data.</text>
</comment>
<dbReference type="Gene3D" id="2.60.120.10">
    <property type="entry name" value="Jelly Rolls"/>
    <property type="match status" value="1"/>
</dbReference>
<evidence type="ECO:0000256" key="6">
    <source>
        <dbReference type="ARBA" id="ARBA00023002"/>
    </source>
</evidence>
<keyword evidence="2 10" id="KW-0533">Nickel</keyword>
<dbReference type="SUPFAM" id="SSF51182">
    <property type="entry name" value="RmlC-like cupins"/>
    <property type="match status" value="1"/>
</dbReference>
<protein>
    <recommendedName>
        <fullName evidence="10">Acireductone dioxygenase</fullName>
    </recommendedName>
    <alternativeName>
        <fullName evidence="10">Acireductone dioxygenase (Fe(2+)-requiring)</fullName>
        <shortName evidence="10">ARD'</shortName>
        <shortName evidence="10">Fe-ARD</shortName>
        <ecNumber evidence="10">1.13.11.54</ecNumber>
    </alternativeName>
    <alternativeName>
        <fullName evidence="10">Acireductone dioxygenase (Ni(2+)-requiring)</fullName>
        <shortName evidence="10">ARD</shortName>
        <shortName evidence="10">Ni-ARD</shortName>
        <ecNumber evidence="10">1.13.11.53</ecNumber>
    </alternativeName>
</protein>